<reference evidence="14 15" key="1">
    <citation type="submission" date="2018-06" db="EMBL/GenBank/DDBJ databases">
        <title>Genomic Encyclopedia of Type Strains, Phase IV (KMG-IV): sequencing the most valuable type-strain genomes for metagenomic binning, comparative biology and taxonomic classification.</title>
        <authorList>
            <person name="Goeker M."/>
        </authorList>
    </citation>
    <scope>NUCLEOTIDE SEQUENCE [LARGE SCALE GENOMIC DNA]</scope>
    <source>
        <strain evidence="14 15">DSM 18048</strain>
    </source>
</reference>
<dbReference type="OrthoDB" id="9771073at2"/>
<keyword evidence="7" id="KW-0520">NAD</keyword>
<evidence type="ECO:0000256" key="11">
    <source>
        <dbReference type="ARBA" id="ARBA00023239"/>
    </source>
</evidence>
<dbReference type="SUPFAM" id="SSF51735">
    <property type="entry name" value="NAD(P)-binding Rossmann-fold domains"/>
    <property type="match status" value="1"/>
</dbReference>
<dbReference type="Gene3D" id="3.40.50.720">
    <property type="entry name" value="NAD(P)-binding Rossmann-like Domain"/>
    <property type="match status" value="1"/>
</dbReference>
<name>A0A318SM42_9DEIO</name>
<dbReference type="Pfam" id="PF01370">
    <property type="entry name" value="Epimerase"/>
    <property type="match status" value="1"/>
</dbReference>
<dbReference type="PANTHER" id="PTHR43078">
    <property type="entry name" value="UDP-GLUCURONIC ACID DECARBOXYLASE-RELATED"/>
    <property type="match status" value="1"/>
</dbReference>
<proteinExistence type="predicted"/>
<keyword evidence="4" id="KW-0210">Decarboxylase</keyword>
<keyword evidence="9" id="KW-0472">Membrane</keyword>
<dbReference type="GO" id="GO:0070403">
    <property type="term" value="F:NAD+ binding"/>
    <property type="evidence" value="ECO:0007669"/>
    <property type="project" value="InterPro"/>
</dbReference>
<dbReference type="RefSeq" id="WP_110885308.1">
    <property type="nucleotide sequence ID" value="NZ_QJSX01000002.1"/>
</dbReference>
<dbReference type="PANTHER" id="PTHR43078:SF6">
    <property type="entry name" value="UDP-GLUCURONIC ACID DECARBOXYLASE 1"/>
    <property type="match status" value="1"/>
</dbReference>
<protein>
    <submittedName>
        <fullName evidence="14">dTDP-glucose 4,6-dehydratase</fullName>
    </submittedName>
</protein>
<dbReference type="UniPathway" id="UPA00796">
    <property type="reaction ID" value="UER00771"/>
</dbReference>
<keyword evidence="8" id="KW-0333">Golgi apparatus</keyword>
<sequence length="332" mass="37793">MNILVTGSAGFIGSHLTSRLLNDGHAVIGVDNYISGQRANTKRFFDHPRFRFVEADVSLGMPDTHESLDYVLHFASPASPPHYQQHPIETLMVGAQGTQNALELARRHDAKFLLASTSEVYGDPNVHPQPESYWGHVNPNGIRSCYDEAKRYAEAITMAYHRYHGLDTRIVRIFNTYGPRMRHDDGRVVTNFVHQALAGEPLTVYGDGQQTRSFQFVDDLIEGVTRLMSVRHHEPVNIGNPDEYTVLEFAQIIRDLIDPSLDIIHRPMPQDDPRQRRPDITLAKSLLNWEPRVTLREGLARTIEGFREDRRLLESSDRRGWRPLTFHVAGEG</sequence>
<dbReference type="GO" id="GO:0042732">
    <property type="term" value="P:D-xylose metabolic process"/>
    <property type="evidence" value="ECO:0007669"/>
    <property type="project" value="InterPro"/>
</dbReference>
<keyword evidence="15" id="KW-1185">Reference proteome</keyword>
<comment type="cofactor">
    <cofactor evidence="1">
        <name>NAD(+)</name>
        <dbReference type="ChEBI" id="CHEBI:57540"/>
    </cofactor>
</comment>
<evidence type="ECO:0000256" key="7">
    <source>
        <dbReference type="ARBA" id="ARBA00023027"/>
    </source>
</evidence>
<keyword evidence="5" id="KW-0735">Signal-anchor</keyword>
<comment type="caution">
    <text evidence="14">The sequence shown here is derived from an EMBL/GenBank/DDBJ whole genome shotgun (WGS) entry which is preliminary data.</text>
</comment>
<dbReference type="GO" id="GO:0005737">
    <property type="term" value="C:cytoplasm"/>
    <property type="evidence" value="ECO:0007669"/>
    <property type="project" value="TreeGrafter"/>
</dbReference>
<evidence type="ECO:0000256" key="3">
    <source>
        <dbReference type="ARBA" id="ARBA00022692"/>
    </source>
</evidence>
<accession>A0A318SM42</accession>
<evidence type="ECO:0000313" key="15">
    <source>
        <dbReference type="Proteomes" id="UP000248326"/>
    </source>
</evidence>
<dbReference type="GO" id="GO:0033320">
    <property type="term" value="P:UDP-D-xylose biosynthetic process"/>
    <property type="evidence" value="ECO:0007669"/>
    <property type="project" value="UniProtKB-UniPathway"/>
</dbReference>
<evidence type="ECO:0000256" key="1">
    <source>
        <dbReference type="ARBA" id="ARBA00001911"/>
    </source>
</evidence>
<evidence type="ECO:0000256" key="10">
    <source>
        <dbReference type="ARBA" id="ARBA00023180"/>
    </source>
</evidence>
<organism evidence="14 15">
    <name type="scientific">Deinococcus yavapaiensis KR-236</name>
    <dbReference type="NCBI Taxonomy" id="694435"/>
    <lineage>
        <taxon>Bacteria</taxon>
        <taxon>Thermotogati</taxon>
        <taxon>Deinococcota</taxon>
        <taxon>Deinococci</taxon>
        <taxon>Deinococcales</taxon>
        <taxon>Deinococcaceae</taxon>
        <taxon>Deinococcus</taxon>
    </lineage>
</organism>
<dbReference type="CDD" id="cd05230">
    <property type="entry name" value="UGD_SDR_e"/>
    <property type="match status" value="1"/>
</dbReference>
<evidence type="ECO:0000256" key="2">
    <source>
        <dbReference type="ARBA" id="ARBA00004323"/>
    </source>
</evidence>
<evidence type="ECO:0000256" key="6">
    <source>
        <dbReference type="ARBA" id="ARBA00022989"/>
    </source>
</evidence>
<gene>
    <name evidence="14" type="ORF">DES52_102117</name>
</gene>
<keyword evidence="6" id="KW-1133">Transmembrane helix</keyword>
<dbReference type="AlphaFoldDB" id="A0A318SM42"/>
<dbReference type="FunFam" id="3.40.50.720:FF:000065">
    <property type="entry name" value="UDP-glucuronic acid decarboxylase 1"/>
    <property type="match status" value="1"/>
</dbReference>
<dbReference type="Proteomes" id="UP000248326">
    <property type="component" value="Unassembled WGS sequence"/>
</dbReference>
<dbReference type="EMBL" id="QJSX01000002">
    <property type="protein sequence ID" value="PYE55753.1"/>
    <property type="molecule type" value="Genomic_DNA"/>
</dbReference>
<evidence type="ECO:0000256" key="4">
    <source>
        <dbReference type="ARBA" id="ARBA00022793"/>
    </source>
</evidence>
<dbReference type="InterPro" id="IPR036291">
    <property type="entry name" value="NAD(P)-bd_dom_sf"/>
</dbReference>
<evidence type="ECO:0000256" key="5">
    <source>
        <dbReference type="ARBA" id="ARBA00022968"/>
    </source>
</evidence>
<keyword evidence="3" id="KW-0812">Transmembrane</keyword>
<keyword evidence="10" id="KW-0325">Glycoprotein</keyword>
<evidence type="ECO:0000313" key="14">
    <source>
        <dbReference type="EMBL" id="PYE55753.1"/>
    </source>
</evidence>
<evidence type="ECO:0000256" key="12">
    <source>
        <dbReference type="ARBA" id="ARBA00037859"/>
    </source>
</evidence>
<keyword evidence="11" id="KW-0456">Lyase</keyword>
<comment type="subcellular location">
    <subcellularLocation>
        <location evidence="2">Golgi apparatus membrane</location>
        <topology evidence="2">Single-pass type II membrane protein</topology>
    </subcellularLocation>
    <subcellularLocation>
        <location evidence="12">Golgi apparatus</location>
        <location evidence="12">Golgi stack membrane</location>
    </subcellularLocation>
</comment>
<evidence type="ECO:0000256" key="8">
    <source>
        <dbReference type="ARBA" id="ARBA00023034"/>
    </source>
</evidence>
<feature type="domain" description="NAD-dependent epimerase/dehydratase" evidence="13">
    <location>
        <begin position="3"/>
        <end position="239"/>
    </location>
</feature>
<dbReference type="InterPro" id="IPR044516">
    <property type="entry name" value="UXS-like"/>
</dbReference>
<evidence type="ECO:0000259" key="13">
    <source>
        <dbReference type="Pfam" id="PF01370"/>
    </source>
</evidence>
<evidence type="ECO:0000256" key="9">
    <source>
        <dbReference type="ARBA" id="ARBA00023136"/>
    </source>
</evidence>
<dbReference type="GO" id="GO:0048040">
    <property type="term" value="F:UDP-glucuronate decarboxylase activity"/>
    <property type="evidence" value="ECO:0007669"/>
    <property type="project" value="TreeGrafter"/>
</dbReference>
<dbReference type="InterPro" id="IPR001509">
    <property type="entry name" value="Epimerase_deHydtase"/>
</dbReference>